<dbReference type="SMART" id="SM00387">
    <property type="entry name" value="HATPase_c"/>
    <property type="match status" value="1"/>
</dbReference>
<feature type="transmembrane region" description="Helical" evidence="9">
    <location>
        <begin position="12"/>
        <end position="39"/>
    </location>
</feature>
<comment type="catalytic activity">
    <reaction evidence="1">
        <text>ATP + protein L-histidine = ADP + protein N-phospho-L-histidine.</text>
        <dbReference type="EC" id="2.7.13.3"/>
    </reaction>
</comment>
<keyword evidence="9" id="KW-0812">Transmembrane</keyword>
<accession>A0A844FTA8</accession>
<dbReference type="EC" id="2.7.13.3" evidence="2"/>
<protein>
    <recommendedName>
        <fullName evidence="2">histidine kinase</fullName>
        <ecNumber evidence="2">2.7.13.3</ecNumber>
    </recommendedName>
</protein>
<dbReference type="SUPFAM" id="SSF55874">
    <property type="entry name" value="ATPase domain of HSP90 chaperone/DNA topoisomerase II/histidine kinase"/>
    <property type="match status" value="1"/>
</dbReference>
<dbReference type="GO" id="GO:0016020">
    <property type="term" value="C:membrane"/>
    <property type="evidence" value="ECO:0007669"/>
    <property type="project" value="InterPro"/>
</dbReference>
<evidence type="ECO:0000313" key="12">
    <source>
        <dbReference type="Proteomes" id="UP000442619"/>
    </source>
</evidence>
<evidence type="ECO:0000313" key="11">
    <source>
        <dbReference type="EMBL" id="MST88816.1"/>
    </source>
</evidence>
<keyword evidence="4" id="KW-0808">Transferase</keyword>
<dbReference type="InterPro" id="IPR011712">
    <property type="entry name" value="Sig_transdc_His_kin_sub3_dim/P"/>
</dbReference>
<dbReference type="Gene3D" id="1.20.5.1930">
    <property type="match status" value="1"/>
</dbReference>
<feature type="transmembrane region" description="Helical" evidence="9">
    <location>
        <begin position="182"/>
        <end position="200"/>
    </location>
</feature>
<dbReference type="Pfam" id="PF02518">
    <property type="entry name" value="HATPase_c"/>
    <property type="match status" value="1"/>
</dbReference>
<dbReference type="EMBL" id="VUNM01000006">
    <property type="protein sequence ID" value="MST88816.1"/>
    <property type="molecule type" value="Genomic_DNA"/>
</dbReference>
<evidence type="ECO:0000256" key="8">
    <source>
        <dbReference type="ARBA" id="ARBA00023012"/>
    </source>
</evidence>
<evidence type="ECO:0000259" key="10">
    <source>
        <dbReference type="SMART" id="SM00387"/>
    </source>
</evidence>
<evidence type="ECO:0000256" key="6">
    <source>
        <dbReference type="ARBA" id="ARBA00022777"/>
    </source>
</evidence>
<dbReference type="InterPro" id="IPR050482">
    <property type="entry name" value="Sensor_HK_TwoCompSys"/>
</dbReference>
<evidence type="ECO:0000256" key="2">
    <source>
        <dbReference type="ARBA" id="ARBA00012438"/>
    </source>
</evidence>
<reference evidence="11 12" key="1">
    <citation type="submission" date="2019-08" db="EMBL/GenBank/DDBJ databases">
        <title>In-depth cultivation of the pig gut microbiome towards novel bacterial diversity and tailored functional studies.</title>
        <authorList>
            <person name="Wylensek D."/>
            <person name="Hitch T.C.A."/>
            <person name="Clavel T."/>
        </authorList>
    </citation>
    <scope>NUCLEOTIDE SEQUENCE [LARGE SCALE GENOMIC DNA]</scope>
    <source>
        <strain evidence="11 12">CA-Schmier-601-WT-3</strain>
    </source>
</reference>
<feature type="transmembrane region" description="Helical" evidence="9">
    <location>
        <begin position="59"/>
        <end position="78"/>
    </location>
</feature>
<dbReference type="GO" id="GO:0046983">
    <property type="term" value="F:protein dimerization activity"/>
    <property type="evidence" value="ECO:0007669"/>
    <property type="project" value="InterPro"/>
</dbReference>
<dbReference type="GO" id="GO:0005524">
    <property type="term" value="F:ATP binding"/>
    <property type="evidence" value="ECO:0007669"/>
    <property type="project" value="UniProtKB-KW"/>
</dbReference>
<dbReference type="InterPro" id="IPR036890">
    <property type="entry name" value="HATPase_C_sf"/>
</dbReference>
<evidence type="ECO:0000256" key="9">
    <source>
        <dbReference type="SAM" id="Phobius"/>
    </source>
</evidence>
<keyword evidence="7" id="KW-0067">ATP-binding</keyword>
<dbReference type="Pfam" id="PF07730">
    <property type="entry name" value="HisKA_3"/>
    <property type="match status" value="1"/>
</dbReference>
<dbReference type="RefSeq" id="WP_154514842.1">
    <property type="nucleotide sequence ID" value="NZ_VUNM01000006.1"/>
</dbReference>
<comment type="caution">
    <text evidence="11">The sequence shown here is derived from an EMBL/GenBank/DDBJ whole genome shotgun (WGS) entry which is preliminary data.</text>
</comment>
<dbReference type="InterPro" id="IPR003594">
    <property type="entry name" value="HATPase_dom"/>
</dbReference>
<evidence type="ECO:0000256" key="7">
    <source>
        <dbReference type="ARBA" id="ARBA00022840"/>
    </source>
</evidence>
<organism evidence="11 12">
    <name type="scientific">Sharpea porci</name>
    <dbReference type="NCBI Taxonomy" id="2652286"/>
    <lineage>
        <taxon>Bacteria</taxon>
        <taxon>Bacillati</taxon>
        <taxon>Bacillota</taxon>
        <taxon>Erysipelotrichia</taxon>
        <taxon>Erysipelotrichales</taxon>
        <taxon>Coprobacillaceae</taxon>
        <taxon>Sharpea</taxon>
    </lineage>
</organism>
<evidence type="ECO:0000256" key="3">
    <source>
        <dbReference type="ARBA" id="ARBA00022553"/>
    </source>
</evidence>
<keyword evidence="3" id="KW-0597">Phosphoprotein</keyword>
<name>A0A844FTA8_9FIRM</name>
<dbReference type="CDD" id="cd16917">
    <property type="entry name" value="HATPase_UhpB-NarQ-NarX-like"/>
    <property type="match status" value="1"/>
</dbReference>
<dbReference type="Gene3D" id="3.30.565.10">
    <property type="entry name" value="Histidine kinase-like ATPase, C-terminal domain"/>
    <property type="match status" value="1"/>
</dbReference>
<keyword evidence="8" id="KW-0902">Two-component regulatory system</keyword>
<evidence type="ECO:0000256" key="4">
    <source>
        <dbReference type="ARBA" id="ARBA00022679"/>
    </source>
</evidence>
<keyword evidence="9" id="KW-1133">Transmembrane helix</keyword>
<feature type="transmembrane region" description="Helical" evidence="9">
    <location>
        <begin position="98"/>
        <end position="127"/>
    </location>
</feature>
<evidence type="ECO:0000256" key="5">
    <source>
        <dbReference type="ARBA" id="ARBA00022741"/>
    </source>
</evidence>
<keyword evidence="9" id="KW-0472">Membrane</keyword>
<dbReference type="Proteomes" id="UP000442619">
    <property type="component" value="Unassembled WGS sequence"/>
</dbReference>
<proteinExistence type="predicted"/>
<dbReference type="PANTHER" id="PTHR24421">
    <property type="entry name" value="NITRATE/NITRITE SENSOR PROTEIN NARX-RELATED"/>
    <property type="match status" value="1"/>
</dbReference>
<dbReference type="GO" id="GO:0000155">
    <property type="term" value="F:phosphorelay sensor kinase activity"/>
    <property type="evidence" value="ECO:0007669"/>
    <property type="project" value="InterPro"/>
</dbReference>
<sequence length="437" mass="50876">MLKFDSKQLSQIRHFIIFLNFIAVLYSTLLYMFCTQYIVNKNLSYELMENLTVIPKNPLHLFFYSIFLLFCFLVFIFIRDDLLEKTNMSIELLISIELIITVLIICNLNLCYNGMILVVFMDIIYYIRDLKRRMPFFVVSFLIWLFTDYSLISRLIDIPSIEVYISFLPNGYRFAASFFKNFLTSVNLLLFIIFLVIYLVDSLIAQKNIEDELAMVSKVNTDLNNYINLSEKIAEDRERKRIAREIHDTLGHALTGVSAGIDACIVLIDIDPAKCKAQLQVISQVVRQGIGDVRRSLQKLRPGALEQHSFKEALNQMIQEYKELSNLDIELYYEWEHIDLDQTKEDIIFRIIQESITNALRHGHATRVEINMFNYPNAYYIIIQDDGKGVKDIKPGYGLKQMQERAAMLGGHVVFHGDNGFRIFVSIPKRKGEDIDD</sequence>
<dbReference type="AlphaFoldDB" id="A0A844FTA8"/>
<feature type="transmembrane region" description="Helical" evidence="9">
    <location>
        <begin position="133"/>
        <end position="152"/>
    </location>
</feature>
<keyword evidence="6 11" id="KW-0418">Kinase</keyword>
<feature type="domain" description="Histidine kinase/HSP90-like ATPase" evidence="10">
    <location>
        <begin position="343"/>
        <end position="431"/>
    </location>
</feature>
<evidence type="ECO:0000256" key="1">
    <source>
        <dbReference type="ARBA" id="ARBA00000085"/>
    </source>
</evidence>
<gene>
    <name evidence="11" type="ORF">FYJ79_04365</name>
</gene>
<keyword evidence="12" id="KW-1185">Reference proteome</keyword>
<dbReference type="PANTHER" id="PTHR24421:SF10">
    <property type="entry name" value="NITRATE_NITRITE SENSOR PROTEIN NARQ"/>
    <property type="match status" value="1"/>
</dbReference>
<keyword evidence="5" id="KW-0547">Nucleotide-binding</keyword>